<keyword evidence="2" id="KW-1185">Reference proteome</keyword>
<feature type="non-terminal residue" evidence="1">
    <location>
        <position position="1"/>
    </location>
</feature>
<proteinExistence type="predicted"/>
<organism evidence="1 2">
    <name type="scientific">Amblyomma americanum</name>
    <name type="common">Lone star tick</name>
    <dbReference type="NCBI Taxonomy" id="6943"/>
    <lineage>
        <taxon>Eukaryota</taxon>
        <taxon>Metazoa</taxon>
        <taxon>Ecdysozoa</taxon>
        <taxon>Arthropoda</taxon>
        <taxon>Chelicerata</taxon>
        <taxon>Arachnida</taxon>
        <taxon>Acari</taxon>
        <taxon>Parasitiformes</taxon>
        <taxon>Ixodida</taxon>
        <taxon>Ixodoidea</taxon>
        <taxon>Ixodidae</taxon>
        <taxon>Amblyomminae</taxon>
        <taxon>Amblyomma</taxon>
    </lineage>
</organism>
<sequence>SCDAVIAVIIDSTLQQWQALFSLCWQCASFTGRSDGLLSTRRALQTLNLLIRGRHDDLRWQAD</sequence>
<name>A0AAQ4E4Q0_AMBAM</name>
<dbReference type="Proteomes" id="UP001321473">
    <property type="component" value="Unassembled WGS sequence"/>
</dbReference>
<protein>
    <submittedName>
        <fullName evidence="1">Uncharacterized protein</fullName>
    </submittedName>
</protein>
<evidence type="ECO:0000313" key="2">
    <source>
        <dbReference type="Proteomes" id="UP001321473"/>
    </source>
</evidence>
<dbReference type="EMBL" id="JARKHS020022310">
    <property type="protein sequence ID" value="KAK8769658.1"/>
    <property type="molecule type" value="Genomic_DNA"/>
</dbReference>
<gene>
    <name evidence="1" type="ORF">V5799_013874</name>
</gene>
<dbReference type="AlphaFoldDB" id="A0AAQ4E4Q0"/>
<accession>A0AAQ4E4Q0</accession>
<evidence type="ECO:0000313" key="1">
    <source>
        <dbReference type="EMBL" id="KAK8769658.1"/>
    </source>
</evidence>
<reference evidence="1 2" key="1">
    <citation type="journal article" date="2023" name="Arcadia Sci">
        <title>De novo assembly of a long-read Amblyomma americanum tick genome.</title>
        <authorList>
            <person name="Chou S."/>
            <person name="Poskanzer K.E."/>
            <person name="Rollins M."/>
            <person name="Thuy-Boun P.S."/>
        </authorList>
    </citation>
    <scope>NUCLEOTIDE SEQUENCE [LARGE SCALE GENOMIC DNA]</scope>
    <source>
        <strain evidence="1">F_SG_1</strain>
        <tissue evidence="1">Salivary glands</tissue>
    </source>
</reference>
<comment type="caution">
    <text evidence="1">The sequence shown here is derived from an EMBL/GenBank/DDBJ whole genome shotgun (WGS) entry which is preliminary data.</text>
</comment>